<evidence type="ECO:0000256" key="11">
    <source>
        <dbReference type="ARBA" id="ARBA00023268"/>
    </source>
</evidence>
<reference evidence="14 15" key="1">
    <citation type="submission" date="2022-07" db="EMBL/GenBank/DDBJ databases">
        <authorList>
            <person name="Li W.-J."/>
            <person name="Deng Q.-Q."/>
        </authorList>
    </citation>
    <scope>NUCLEOTIDE SEQUENCE [LARGE SCALE GENOMIC DNA]</scope>
    <source>
        <strain evidence="14 15">SYSU M60028</strain>
    </source>
</reference>
<dbReference type="EC" id="3.5.4.26" evidence="12"/>
<evidence type="ECO:0000256" key="6">
    <source>
        <dbReference type="ARBA" id="ARBA00022619"/>
    </source>
</evidence>
<dbReference type="NCBIfam" id="TIGR00326">
    <property type="entry name" value="eubact_ribD"/>
    <property type="match status" value="1"/>
</dbReference>
<comment type="catalytic activity">
    <reaction evidence="12">
        <text>2,5-diamino-6-hydroxy-4-(5-phosphoribosylamino)-pyrimidine + H2O + H(+) = 5-amino-6-(5-phospho-D-ribosylamino)uracil + NH4(+)</text>
        <dbReference type="Rhea" id="RHEA:21868"/>
        <dbReference type="ChEBI" id="CHEBI:15377"/>
        <dbReference type="ChEBI" id="CHEBI:15378"/>
        <dbReference type="ChEBI" id="CHEBI:28938"/>
        <dbReference type="ChEBI" id="CHEBI:58453"/>
        <dbReference type="ChEBI" id="CHEBI:58614"/>
        <dbReference type="EC" id="3.5.4.26"/>
    </reaction>
</comment>
<protein>
    <recommendedName>
        <fullName evidence="12">Riboflavin biosynthesis protein RibD</fullName>
    </recommendedName>
    <domain>
        <recommendedName>
            <fullName evidence="12">Diaminohydroxyphosphoribosylaminopyrimidine deaminase</fullName>
            <shortName evidence="12">DRAP deaminase</shortName>
            <ecNumber evidence="12">3.5.4.26</ecNumber>
        </recommendedName>
        <alternativeName>
            <fullName evidence="12">Riboflavin-specific deaminase</fullName>
        </alternativeName>
    </domain>
    <domain>
        <recommendedName>
            <fullName evidence="12">5-amino-6-(5-phosphoribosylamino)uracil reductase</fullName>
            <ecNumber evidence="12">1.1.1.193</ecNumber>
        </recommendedName>
        <alternativeName>
            <fullName evidence="12">HTP reductase</fullName>
        </alternativeName>
    </domain>
</protein>
<keyword evidence="7 12" id="KW-0479">Metal-binding</keyword>
<evidence type="ECO:0000256" key="10">
    <source>
        <dbReference type="ARBA" id="ARBA00023002"/>
    </source>
</evidence>
<gene>
    <name evidence="14" type="primary">ribD</name>
    <name evidence="14" type="ORF">NK718_07500</name>
</gene>
<accession>A0ABT1LA48</accession>
<keyword evidence="15" id="KW-1185">Reference proteome</keyword>
<keyword evidence="9 12" id="KW-0521">NADP</keyword>
<dbReference type="PROSITE" id="PS51747">
    <property type="entry name" value="CYT_DCMP_DEAMINASES_2"/>
    <property type="match status" value="1"/>
</dbReference>
<comment type="function">
    <text evidence="1 12">Converts 2,5-diamino-6-(ribosylamino)-4(3h)-pyrimidinone 5'-phosphate into 5-amino-6-(ribosylamino)-2,4(1h,3h)-pyrimidinedione 5'-phosphate.</text>
</comment>
<evidence type="ECO:0000256" key="4">
    <source>
        <dbReference type="ARBA" id="ARBA00005259"/>
    </source>
</evidence>
<evidence type="ECO:0000259" key="13">
    <source>
        <dbReference type="PROSITE" id="PS51747"/>
    </source>
</evidence>
<comment type="pathway">
    <text evidence="3 12">Cofactor biosynthesis; riboflavin biosynthesis; 5-amino-6-(D-ribitylamino)uracil from GTP: step 3/4.</text>
</comment>
<dbReference type="Pfam" id="PF01872">
    <property type="entry name" value="RibD_C"/>
    <property type="match status" value="1"/>
</dbReference>
<evidence type="ECO:0000256" key="8">
    <source>
        <dbReference type="ARBA" id="ARBA00022833"/>
    </source>
</evidence>
<evidence type="ECO:0000256" key="3">
    <source>
        <dbReference type="ARBA" id="ARBA00004910"/>
    </source>
</evidence>
<evidence type="ECO:0000256" key="12">
    <source>
        <dbReference type="PIRNR" id="PIRNR006769"/>
    </source>
</evidence>
<dbReference type="EMBL" id="JANCLU010000005">
    <property type="protein sequence ID" value="MCP8938356.1"/>
    <property type="molecule type" value="Genomic_DNA"/>
</dbReference>
<dbReference type="Gene3D" id="3.40.140.10">
    <property type="entry name" value="Cytidine Deaminase, domain 2"/>
    <property type="match status" value="1"/>
</dbReference>
<dbReference type="InterPro" id="IPR004794">
    <property type="entry name" value="Eubact_RibD"/>
</dbReference>
<evidence type="ECO:0000313" key="14">
    <source>
        <dbReference type="EMBL" id="MCP8938356.1"/>
    </source>
</evidence>
<dbReference type="Gene3D" id="3.40.430.10">
    <property type="entry name" value="Dihydrofolate Reductase, subunit A"/>
    <property type="match status" value="1"/>
</dbReference>
<dbReference type="InterPro" id="IPR016192">
    <property type="entry name" value="APOBEC/CMP_deaminase_Zn-bd"/>
</dbReference>
<comment type="caution">
    <text evidence="14">The sequence shown here is derived from an EMBL/GenBank/DDBJ whole genome shotgun (WGS) entry which is preliminary data.</text>
</comment>
<evidence type="ECO:0000313" key="15">
    <source>
        <dbReference type="Proteomes" id="UP001205890"/>
    </source>
</evidence>
<dbReference type="PROSITE" id="PS00903">
    <property type="entry name" value="CYT_DCMP_DEAMINASES_1"/>
    <property type="match status" value="1"/>
</dbReference>
<dbReference type="InterPro" id="IPR002734">
    <property type="entry name" value="RibDG_C"/>
</dbReference>
<evidence type="ECO:0000256" key="1">
    <source>
        <dbReference type="ARBA" id="ARBA00002151"/>
    </source>
</evidence>
<keyword evidence="12 14" id="KW-0378">Hydrolase</keyword>
<name>A0ABT1LA48_9HYPH</name>
<dbReference type="RefSeq" id="WP_254740183.1">
    <property type="nucleotide sequence ID" value="NZ_JANCLU010000005.1"/>
</dbReference>
<dbReference type="Pfam" id="PF00383">
    <property type="entry name" value="dCMP_cyt_deam_1"/>
    <property type="match status" value="1"/>
</dbReference>
<evidence type="ECO:0000256" key="2">
    <source>
        <dbReference type="ARBA" id="ARBA00004882"/>
    </source>
</evidence>
<dbReference type="Proteomes" id="UP001205890">
    <property type="component" value="Unassembled WGS sequence"/>
</dbReference>
<comment type="similarity">
    <text evidence="5 12">In the C-terminal section; belongs to the HTP reductase family.</text>
</comment>
<dbReference type="SUPFAM" id="SSF53597">
    <property type="entry name" value="Dihydrofolate reductase-like"/>
    <property type="match status" value="1"/>
</dbReference>
<dbReference type="InterPro" id="IPR050765">
    <property type="entry name" value="Riboflavin_Biosynth_HTPR"/>
</dbReference>
<dbReference type="CDD" id="cd01284">
    <property type="entry name" value="Riboflavin_deaminase-reductase"/>
    <property type="match status" value="1"/>
</dbReference>
<evidence type="ECO:0000256" key="5">
    <source>
        <dbReference type="ARBA" id="ARBA00007417"/>
    </source>
</evidence>
<comment type="pathway">
    <text evidence="2 12">Cofactor biosynthesis; riboflavin biosynthesis; 5-amino-6-(D-ribitylamino)uracil from GTP: step 2/4.</text>
</comment>
<keyword evidence="11" id="KW-0511">Multifunctional enzyme</keyword>
<dbReference type="PANTHER" id="PTHR38011:SF7">
    <property type="entry name" value="2,5-DIAMINO-6-RIBOSYLAMINO-4(3H)-PYRIMIDINONE 5'-PHOSPHATE REDUCTASE"/>
    <property type="match status" value="1"/>
</dbReference>
<dbReference type="InterPro" id="IPR024072">
    <property type="entry name" value="DHFR-like_dom_sf"/>
</dbReference>
<dbReference type="EC" id="1.1.1.193" evidence="12"/>
<dbReference type="PIRSF" id="PIRSF006769">
    <property type="entry name" value="RibD"/>
    <property type="match status" value="1"/>
</dbReference>
<feature type="domain" description="CMP/dCMP-type deaminase" evidence="13">
    <location>
        <begin position="18"/>
        <end position="156"/>
    </location>
</feature>
<dbReference type="GO" id="GO:0008835">
    <property type="term" value="F:diaminohydroxyphosphoribosylaminopyrimidine deaminase activity"/>
    <property type="evidence" value="ECO:0007669"/>
    <property type="project" value="UniProtKB-EC"/>
</dbReference>
<keyword evidence="6 12" id="KW-0686">Riboflavin biosynthesis</keyword>
<dbReference type="InterPro" id="IPR002125">
    <property type="entry name" value="CMP_dCMP_dom"/>
</dbReference>
<comment type="similarity">
    <text evidence="4 12">In the N-terminal section; belongs to the cytidine and deoxycytidylate deaminase family.</text>
</comment>
<evidence type="ECO:0000256" key="9">
    <source>
        <dbReference type="ARBA" id="ARBA00022857"/>
    </source>
</evidence>
<comment type="cofactor">
    <cofactor evidence="12">
        <name>Zn(2+)</name>
        <dbReference type="ChEBI" id="CHEBI:29105"/>
    </cofactor>
    <text evidence="12">Binds 1 zinc ion.</text>
</comment>
<keyword evidence="8 12" id="KW-0862">Zinc</keyword>
<dbReference type="InterPro" id="IPR016193">
    <property type="entry name" value="Cytidine_deaminase-like"/>
</dbReference>
<evidence type="ECO:0000256" key="7">
    <source>
        <dbReference type="ARBA" id="ARBA00022723"/>
    </source>
</evidence>
<organism evidence="14 15">
    <name type="scientific">Alsobacter ponti</name>
    <dbReference type="NCBI Taxonomy" id="2962936"/>
    <lineage>
        <taxon>Bacteria</taxon>
        <taxon>Pseudomonadati</taxon>
        <taxon>Pseudomonadota</taxon>
        <taxon>Alphaproteobacteria</taxon>
        <taxon>Hyphomicrobiales</taxon>
        <taxon>Alsobacteraceae</taxon>
        <taxon>Alsobacter</taxon>
    </lineage>
</organism>
<comment type="catalytic activity">
    <reaction evidence="12">
        <text>5-amino-6-(5-phospho-D-ribitylamino)uracil + NADP(+) = 5-amino-6-(5-phospho-D-ribosylamino)uracil + NADPH + H(+)</text>
        <dbReference type="Rhea" id="RHEA:17845"/>
        <dbReference type="ChEBI" id="CHEBI:15378"/>
        <dbReference type="ChEBI" id="CHEBI:57783"/>
        <dbReference type="ChEBI" id="CHEBI:58349"/>
        <dbReference type="ChEBI" id="CHEBI:58421"/>
        <dbReference type="ChEBI" id="CHEBI:58453"/>
        <dbReference type="EC" id="1.1.1.193"/>
    </reaction>
</comment>
<proteinExistence type="inferred from homology"/>
<dbReference type="PANTHER" id="PTHR38011">
    <property type="entry name" value="DIHYDROFOLATE REDUCTASE FAMILY PROTEIN (AFU_ORTHOLOGUE AFUA_8G06820)"/>
    <property type="match status" value="1"/>
</dbReference>
<keyword evidence="10 12" id="KW-0560">Oxidoreductase</keyword>
<dbReference type="SUPFAM" id="SSF53927">
    <property type="entry name" value="Cytidine deaminase-like"/>
    <property type="match status" value="1"/>
</dbReference>
<dbReference type="GO" id="GO:0008703">
    <property type="term" value="F:5-amino-6-(5-phosphoribosylamino)uracil reductase activity"/>
    <property type="evidence" value="ECO:0007669"/>
    <property type="project" value="UniProtKB-EC"/>
</dbReference>
<sequence length="386" mass="40559">MAGAAPAATAVPPDIQAQIDERMMRHALTLARRGLGNTWPNPAVGAVVWRMTENGPIVVGRGFTQPGGRPHAEPVALAMAGEAARGASMAVTLEPCSHHGKTPPCVDAVIASGVARVVSAIEDPDPRVNGRGHIHLRAHGVEVVVGPLAREARQLNLGFIRRMVDGRPSVTVKLARTADGFAGRHGERLLITGETANARVHMMRAMADVVLTGVGTVLADDPLLTCRLPGLEARSPVRAVLDTQLRTPLDSSLVRGVAETPVWIFCAEDAPRDREAALAKAGVGVERVARSAPGGPVDLKAALARLAKLGVTRVLCEAGPTLAEAFARAGLLDTIALLTGPEPLGAAGLPALGPTLAALVADREQFDLWRTQCLGRDRLDLFTRRH</sequence>